<dbReference type="Pfam" id="PF07969">
    <property type="entry name" value="Amidohydro_3"/>
    <property type="match status" value="1"/>
</dbReference>
<dbReference type="Proteomes" id="UP000267408">
    <property type="component" value="Unassembled WGS sequence"/>
</dbReference>
<evidence type="ECO:0000313" key="2">
    <source>
        <dbReference type="EMBL" id="ROR37536.1"/>
    </source>
</evidence>
<dbReference type="InterPro" id="IPR013108">
    <property type="entry name" value="Amidohydro_3"/>
</dbReference>
<protein>
    <submittedName>
        <fullName evidence="2">Dihydroorotase</fullName>
    </submittedName>
</protein>
<evidence type="ECO:0000313" key="3">
    <source>
        <dbReference type="Proteomes" id="UP000267408"/>
    </source>
</evidence>
<dbReference type="GO" id="GO:0005737">
    <property type="term" value="C:cytoplasm"/>
    <property type="evidence" value="ECO:0007669"/>
    <property type="project" value="TreeGrafter"/>
</dbReference>
<dbReference type="EMBL" id="RJVJ01000002">
    <property type="protein sequence ID" value="ROR37536.1"/>
    <property type="molecule type" value="Genomic_DNA"/>
</dbReference>
<gene>
    <name evidence="2" type="ORF">EDD39_5685</name>
</gene>
<dbReference type="Gene3D" id="2.30.40.10">
    <property type="entry name" value="Urease, subunit C, domain 1"/>
    <property type="match status" value="1"/>
</dbReference>
<dbReference type="PANTHER" id="PTHR43668">
    <property type="entry name" value="ALLANTOINASE"/>
    <property type="match status" value="1"/>
</dbReference>
<organism evidence="2 3">
    <name type="scientific">Kitasatospora cineracea</name>
    <dbReference type="NCBI Taxonomy" id="88074"/>
    <lineage>
        <taxon>Bacteria</taxon>
        <taxon>Bacillati</taxon>
        <taxon>Actinomycetota</taxon>
        <taxon>Actinomycetes</taxon>
        <taxon>Kitasatosporales</taxon>
        <taxon>Streptomycetaceae</taxon>
        <taxon>Kitasatospora</taxon>
    </lineage>
</organism>
<dbReference type="InterPro" id="IPR011059">
    <property type="entry name" value="Metal-dep_hydrolase_composite"/>
</dbReference>
<dbReference type="AlphaFoldDB" id="A0A8G1UFW7"/>
<dbReference type="GO" id="GO:0006145">
    <property type="term" value="P:purine nucleobase catabolic process"/>
    <property type="evidence" value="ECO:0007669"/>
    <property type="project" value="TreeGrafter"/>
</dbReference>
<dbReference type="NCBIfam" id="NF006560">
    <property type="entry name" value="PRK09061.1"/>
    <property type="match status" value="1"/>
</dbReference>
<reference evidence="2 3" key="1">
    <citation type="submission" date="2018-11" db="EMBL/GenBank/DDBJ databases">
        <title>Sequencing the genomes of 1000 actinobacteria strains.</title>
        <authorList>
            <person name="Klenk H.-P."/>
        </authorList>
    </citation>
    <scope>NUCLEOTIDE SEQUENCE [LARGE SCALE GENOMIC DNA]</scope>
    <source>
        <strain evidence="2 3">DSM 44780</strain>
    </source>
</reference>
<dbReference type="OrthoDB" id="9766983at2"/>
<feature type="domain" description="Amidohydrolase 3" evidence="1">
    <location>
        <begin position="176"/>
        <end position="508"/>
    </location>
</feature>
<dbReference type="PANTHER" id="PTHR43668:SF2">
    <property type="entry name" value="ALLANTOINASE"/>
    <property type="match status" value="1"/>
</dbReference>
<name>A0A8G1UFW7_9ACTN</name>
<dbReference type="InterPro" id="IPR050138">
    <property type="entry name" value="DHOase/Allantoinase_Hydrolase"/>
</dbReference>
<evidence type="ECO:0000259" key="1">
    <source>
        <dbReference type="Pfam" id="PF07969"/>
    </source>
</evidence>
<dbReference type="SUPFAM" id="SSF51338">
    <property type="entry name" value="Composite domain of metallo-dependent hydrolases"/>
    <property type="match status" value="1"/>
</dbReference>
<dbReference type="InterPro" id="IPR032466">
    <property type="entry name" value="Metal_Hydrolase"/>
</dbReference>
<dbReference type="Gene3D" id="3.20.20.140">
    <property type="entry name" value="Metal-dependent hydrolases"/>
    <property type="match status" value="1"/>
</dbReference>
<dbReference type="GO" id="GO:0004038">
    <property type="term" value="F:allantoinase activity"/>
    <property type="evidence" value="ECO:0007669"/>
    <property type="project" value="TreeGrafter"/>
</dbReference>
<proteinExistence type="predicted"/>
<dbReference type="SUPFAM" id="SSF51556">
    <property type="entry name" value="Metallo-dependent hydrolases"/>
    <property type="match status" value="1"/>
</dbReference>
<accession>A0A8G1UFW7</accession>
<sequence length="534" mass="57810">MRTTTATRDVLMTENPQEIRTERPQQPNEPGPYDVVLARGRVVDPETGTDKVLDVGITGERIAAISAEPLEGETVIDATGLVVAPGFIDLHAHGQQLPAAWMQAFDGVTTALELESGLLPIADFYDQVAAEGRPINYGASAAWTYARIAEKEKDLAPPKAELTWFQKAFERDGWQQSLADEEEVKRIIAGVEEGLDQGALGIGINGGYAPGYGRKEYHALAQLAARHGVPTFTHIRYLSVQEPDSGFEGLGELISLAAATGAHMHICHLNSVAGRDVKACVELVTEAQERGLPITVEAYPYGACSSTVGAEVFKNDWLARWGVDDASAMEYNGEPLTQERIDELQKEDPGAVIVMHFLHPDDNAEDAEMLDLSVLHPGAAIASDAMPWARKDGTIIEGDAWPLPDDAFAHPRSAGCYARFLAGWARGGRERTEPKLTLVEAIRKTSLIPAQILEKAVPQMRSKGRVQVGADADIVVFDLATVQDNATFTEPAQRSTGFQHVIVNGTPIIQDGKEILEARPGRPIRRPTAPKASV</sequence>
<comment type="caution">
    <text evidence="2">The sequence shown here is derived from an EMBL/GenBank/DDBJ whole genome shotgun (WGS) entry which is preliminary data.</text>
</comment>